<dbReference type="Proteomes" id="UP000472273">
    <property type="component" value="Unplaced"/>
</dbReference>
<organism evidence="6 7">
    <name type="scientific">Pseudonaja textilis</name>
    <name type="common">Eastern brown snake</name>
    <dbReference type="NCBI Taxonomy" id="8673"/>
    <lineage>
        <taxon>Eukaryota</taxon>
        <taxon>Metazoa</taxon>
        <taxon>Chordata</taxon>
        <taxon>Craniata</taxon>
        <taxon>Vertebrata</taxon>
        <taxon>Euteleostomi</taxon>
        <taxon>Lepidosauria</taxon>
        <taxon>Squamata</taxon>
        <taxon>Bifurcata</taxon>
        <taxon>Unidentata</taxon>
        <taxon>Episquamata</taxon>
        <taxon>Toxicofera</taxon>
        <taxon>Serpentes</taxon>
        <taxon>Colubroidea</taxon>
        <taxon>Elapidae</taxon>
        <taxon>Hydrophiinae</taxon>
        <taxon>Pseudonaja</taxon>
    </lineage>
</organism>
<comment type="similarity">
    <text evidence="3">Belongs to the intermediate filament family.</text>
</comment>
<dbReference type="PANTHER" id="PTHR45721:SF16">
    <property type="entry name" value="LAMIN-L(III)"/>
    <property type="match status" value="1"/>
</dbReference>
<feature type="coiled-coil region" evidence="4">
    <location>
        <begin position="204"/>
        <end position="334"/>
    </location>
</feature>
<keyword evidence="1 3" id="KW-0403">Intermediate filament</keyword>
<dbReference type="GO" id="GO:0051664">
    <property type="term" value="P:nuclear pore localization"/>
    <property type="evidence" value="ECO:0007669"/>
    <property type="project" value="TreeGrafter"/>
</dbReference>
<keyword evidence="7" id="KW-1185">Reference proteome</keyword>
<evidence type="ECO:0000259" key="5">
    <source>
        <dbReference type="PROSITE" id="PS51842"/>
    </source>
</evidence>
<evidence type="ECO:0000313" key="6">
    <source>
        <dbReference type="Ensembl" id="ENSPTXP00000007794.1"/>
    </source>
</evidence>
<feature type="domain" description="IF rod" evidence="5">
    <location>
        <begin position="29"/>
        <end position="355"/>
    </location>
</feature>
<protein>
    <recommendedName>
        <fullName evidence="5">IF rod domain-containing protein</fullName>
    </recommendedName>
</protein>
<evidence type="ECO:0000256" key="1">
    <source>
        <dbReference type="ARBA" id="ARBA00022754"/>
    </source>
</evidence>
<dbReference type="PROSITE" id="PS00226">
    <property type="entry name" value="IF_ROD_1"/>
    <property type="match status" value="1"/>
</dbReference>
<dbReference type="GO" id="GO:0005652">
    <property type="term" value="C:nuclear lamina"/>
    <property type="evidence" value="ECO:0007669"/>
    <property type="project" value="TreeGrafter"/>
</dbReference>
<dbReference type="GO" id="GO:0031507">
    <property type="term" value="P:heterochromatin formation"/>
    <property type="evidence" value="ECO:0007669"/>
    <property type="project" value="TreeGrafter"/>
</dbReference>
<dbReference type="AlphaFoldDB" id="A0A670Y7A0"/>
<dbReference type="Pfam" id="PF00038">
    <property type="entry name" value="Filament"/>
    <property type="match status" value="1"/>
</dbReference>
<sequence>ESAAEPASPWRGGRIGGGSASFCVRSLREKEELRQLNDRLAAYIQRVRALEAAKAALHLRLGRYEEDSSRDLGSLRSSYERELAKARQALEHRALQEAALQAAADSLREEHRQLLARNTKKEHELSSAVARARDLDARLNSREAELATALHTQQNLEKELQESKDQTISVRENSSFATCFSSQELKNKKQLYESRIQGIVSGRRQEYEAKLMNSLQELRKEHEQQIKEYKDQVEQNFQAKVENALLYAEKKHDLATSVQEELKKTNLKVDNLVSQVNRKTRIKELETKIKELHRVIDTERDSSKRRLAEKNREMAEMQQQMQSQLDEYEHLLDVKLALDLEINAYKMLLEGEEKR</sequence>
<dbReference type="GeneTree" id="ENSGT00940000164952"/>
<evidence type="ECO:0000313" key="7">
    <source>
        <dbReference type="Proteomes" id="UP000472273"/>
    </source>
</evidence>
<evidence type="ECO:0000256" key="2">
    <source>
        <dbReference type="ARBA" id="ARBA00023054"/>
    </source>
</evidence>
<reference evidence="6" key="1">
    <citation type="submission" date="2025-08" db="UniProtKB">
        <authorList>
            <consortium name="Ensembl"/>
        </authorList>
    </citation>
    <scope>IDENTIFICATION</scope>
</reference>
<dbReference type="InterPro" id="IPR018039">
    <property type="entry name" value="IF_conserved"/>
</dbReference>
<feature type="coiled-coil region" evidence="4">
    <location>
        <begin position="26"/>
        <end position="67"/>
    </location>
</feature>
<dbReference type="PROSITE" id="PS51842">
    <property type="entry name" value="IF_ROD_2"/>
    <property type="match status" value="1"/>
</dbReference>
<keyword evidence="2 4" id="KW-0175">Coiled coil</keyword>
<dbReference type="Ensembl" id="ENSPTXT00000008068.1">
    <property type="protein sequence ID" value="ENSPTXP00000007794.1"/>
    <property type="gene ID" value="ENSPTXG00000005658.1"/>
</dbReference>
<dbReference type="GO" id="GO:0005882">
    <property type="term" value="C:intermediate filament"/>
    <property type="evidence" value="ECO:0007669"/>
    <property type="project" value="UniProtKB-KW"/>
</dbReference>
<dbReference type="Gene3D" id="1.20.5.170">
    <property type="match status" value="1"/>
</dbReference>
<dbReference type="GO" id="GO:0090435">
    <property type="term" value="P:protein localization to nuclear envelope"/>
    <property type="evidence" value="ECO:0007669"/>
    <property type="project" value="TreeGrafter"/>
</dbReference>
<evidence type="ECO:0000256" key="4">
    <source>
        <dbReference type="SAM" id="Coils"/>
    </source>
</evidence>
<evidence type="ECO:0000256" key="3">
    <source>
        <dbReference type="RuleBase" id="RU000685"/>
    </source>
</evidence>
<dbReference type="GO" id="GO:0005200">
    <property type="term" value="F:structural constituent of cytoskeleton"/>
    <property type="evidence" value="ECO:0007669"/>
    <property type="project" value="TreeGrafter"/>
</dbReference>
<dbReference type="SUPFAM" id="SSF64593">
    <property type="entry name" value="Intermediate filament protein, coiled coil region"/>
    <property type="match status" value="2"/>
</dbReference>
<dbReference type="SMART" id="SM01391">
    <property type="entry name" value="Filament"/>
    <property type="match status" value="1"/>
</dbReference>
<dbReference type="GO" id="GO:0007097">
    <property type="term" value="P:nuclear migration"/>
    <property type="evidence" value="ECO:0007669"/>
    <property type="project" value="TreeGrafter"/>
</dbReference>
<name>A0A670Y7A0_PSETE</name>
<feature type="coiled-coil region" evidence="4">
    <location>
        <begin position="97"/>
        <end position="173"/>
    </location>
</feature>
<accession>A0A670Y7A0</accession>
<reference evidence="6" key="2">
    <citation type="submission" date="2025-09" db="UniProtKB">
        <authorList>
            <consortium name="Ensembl"/>
        </authorList>
    </citation>
    <scope>IDENTIFICATION</scope>
</reference>
<dbReference type="OMA" id="RNTKKEH"/>
<dbReference type="PANTHER" id="PTHR45721">
    <property type="entry name" value="LAMIN DM0-RELATED"/>
    <property type="match status" value="1"/>
</dbReference>
<dbReference type="InterPro" id="IPR039008">
    <property type="entry name" value="IF_rod_dom"/>
</dbReference>
<proteinExistence type="inferred from homology"/>
<dbReference type="GO" id="GO:0006998">
    <property type="term" value="P:nuclear envelope organization"/>
    <property type="evidence" value="ECO:0007669"/>
    <property type="project" value="TreeGrafter"/>
</dbReference>